<keyword evidence="4" id="KW-1134">Transmembrane beta strand</keyword>
<evidence type="ECO:0000313" key="9">
    <source>
        <dbReference type="EMBL" id="PPQ27259.1"/>
    </source>
</evidence>
<dbReference type="InterPro" id="IPR003423">
    <property type="entry name" value="OMP_efflux"/>
</dbReference>
<evidence type="ECO:0000256" key="8">
    <source>
        <dbReference type="SAM" id="MobiDB-lite"/>
    </source>
</evidence>
<evidence type="ECO:0000256" key="5">
    <source>
        <dbReference type="ARBA" id="ARBA00022692"/>
    </source>
</evidence>
<organism evidence="9 10">
    <name type="scientific">Rhodoblastus sphagnicola</name>
    <dbReference type="NCBI Taxonomy" id="333368"/>
    <lineage>
        <taxon>Bacteria</taxon>
        <taxon>Pseudomonadati</taxon>
        <taxon>Pseudomonadota</taxon>
        <taxon>Alphaproteobacteria</taxon>
        <taxon>Hyphomicrobiales</taxon>
        <taxon>Rhodoblastaceae</taxon>
        <taxon>Rhodoblastus</taxon>
    </lineage>
</organism>
<sequence>MDSLVKSNIELVALSRVESYGFGSGLLIGVPFSRLLAGVAVVALMCAAGPAAAETMSSALARAYRNNPDINQQRAAVRARDETVPAAKAGWLPKASLQGQSGHQANEITGYPGSNGRHSSNPSQAGATLSQTLFDGNRTANGVSQAESTVLAQREALRQQELATLQSGATAYMDVLRDTAVLGLKRSNIKVLQVQLQQTQDRFNVGEVTRTDVAQAESALAGARADFASAQSNLETSIASFRRQIGVDPKNLSPAQPVERLLPKSVQAAIGVGLDEHPAITGALHQVDAAESAVKVAEGALLPTLGVQGTVSRSLDTSGTPGYNVNTASVVGTLNIPIYQGGQEYAAVRQAKEQLGQARLAVDSQRIAVRGGISSSWGQLQASKAAIVAYQAAVKAAEVALNGVREEAKVGQRTTLDVLNAQQTLLNARVQLVSAQHDRVVTSYTVLAQIGRLSAETLGLDAPAYDPADHYERTKNRFIGLTAADGG</sequence>
<evidence type="ECO:0000313" key="10">
    <source>
        <dbReference type="Proteomes" id="UP000239089"/>
    </source>
</evidence>
<keyword evidence="7" id="KW-0998">Cell outer membrane</keyword>
<keyword evidence="6" id="KW-0472">Membrane</keyword>
<comment type="caution">
    <text evidence="9">The sequence shown here is derived from an EMBL/GenBank/DDBJ whole genome shotgun (WGS) entry which is preliminary data.</text>
</comment>
<dbReference type="EMBL" id="NHSJ01000126">
    <property type="protein sequence ID" value="PPQ27259.1"/>
    <property type="molecule type" value="Genomic_DNA"/>
</dbReference>
<evidence type="ECO:0000256" key="6">
    <source>
        <dbReference type="ARBA" id="ARBA00023136"/>
    </source>
</evidence>
<dbReference type="PANTHER" id="PTHR30026">
    <property type="entry name" value="OUTER MEMBRANE PROTEIN TOLC"/>
    <property type="match status" value="1"/>
</dbReference>
<feature type="compositionally biased region" description="Polar residues" evidence="8">
    <location>
        <begin position="97"/>
        <end position="107"/>
    </location>
</feature>
<keyword evidence="3" id="KW-0813">Transport</keyword>
<comment type="similarity">
    <text evidence="2">Belongs to the outer membrane factor (OMF) (TC 1.B.17) family.</text>
</comment>
<dbReference type="NCBIfam" id="TIGR01844">
    <property type="entry name" value="type_I_sec_TolC"/>
    <property type="match status" value="1"/>
</dbReference>
<name>A0A2S6MY40_9HYPH</name>
<proteinExistence type="inferred from homology"/>
<dbReference type="PANTHER" id="PTHR30026:SF22">
    <property type="entry name" value="OUTER MEMBRANE EFFLUX PROTEIN"/>
    <property type="match status" value="1"/>
</dbReference>
<gene>
    <name evidence="9" type="ORF">CCR94_20745</name>
</gene>
<dbReference type="Pfam" id="PF02321">
    <property type="entry name" value="OEP"/>
    <property type="match status" value="2"/>
</dbReference>
<evidence type="ECO:0000256" key="3">
    <source>
        <dbReference type="ARBA" id="ARBA00022448"/>
    </source>
</evidence>
<keyword evidence="5" id="KW-0812">Transmembrane</keyword>
<comment type="subcellular location">
    <subcellularLocation>
        <location evidence="1">Cell outer membrane</location>
    </subcellularLocation>
</comment>
<dbReference type="GO" id="GO:0015288">
    <property type="term" value="F:porin activity"/>
    <property type="evidence" value="ECO:0007669"/>
    <property type="project" value="TreeGrafter"/>
</dbReference>
<dbReference type="GO" id="GO:1990281">
    <property type="term" value="C:efflux pump complex"/>
    <property type="evidence" value="ECO:0007669"/>
    <property type="project" value="TreeGrafter"/>
</dbReference>
<dbReference type="Proteomes" id="UP000239089">
    <property type="component" value="Unassembled WGS sequence"/>
</dbReference>
<dbReference type="GO" id="GO:0009279">
    <property type="term" value="C:cell outer membrane"/>
    <property type="evidence" value="ECO:0007669"/>
    <property type="project" value="UniProtKB-SubCell"/>
</dbReference>
<reference evidence="9 10" key="1">
    <citation type="journal article" date="2018" name="Arch. Microbiol.">
        <title>New insights into the metabolic potential of the phototrophic purple bacterium Rhodopila globiformis DSM 161(T) from its draft genome sequence and evidence for a vanadium-dependent nitrogenase.</title>
        <authorList>
            <person name="Imhoff J.F."/>
            <person name="Rahn T."/>
            <person name="Kunzel S."/>
            <person name="Neulinger S.C."/>
        </authorList>
    </citation>
    <scope>NUCLEOTIDE SEQUENCE [LARGE SCALE GENOMIC DNA]</scope>
    <source>
        <strain evidence="9 10">DSM 16996</strain>
    </source>
</reference>
<accession>A0A2S6MY40</accession>
<dbReference type="OrthoDB" id="9789368at2"/>
<dbReference type="AlphaFoldDB" id="A0A2S6MY40"/>
<dbReference type="Gene3D" id="1.20.1600.10">
    <property type="entry name" value="Outer membrane efflux proteins (OEP)"/>
    <property type="match status" value="1"/>
</dbReference>
<evidence type="ECO:0000256" key="4">
    <source>
        <dbReference type="ARBA" id="ARBA00022452"/>
    </source>
</evidence>
<keyword evidence="10" id="KW-1185">Reference proteome</keyword>
<feature type="compositionally biased region" description="Polar residues" evidence="8">
    <location>
        <begin position="116"/>
        <end position="127"/>
    </location>
</feature>
<protein>
    <submittedName>
        <fullName evidence="9">Channel protein TolC</fullName>
    </submittedName>
</protein>
<dbReference type="GO" id="GO:0015562">
    <property type="term" value="F:efflux transmembrane transporter activity"/>
    <property type="evidence" value="ECO:0007669"/>
    <property type="project" value="InterPro"/>
</dbReference>
<feature type="region of interest" description="Disordered" evidence="8">
    <location>
        <begin position="95"/>
        <end position="127"/>
    </location>
</feature>
<dbReference type="InterPro" id="IPR010130">
    <property type="entry name" value="T1SS_OMP_TolC"/>
</dbReference>
<dbReference type="SUPFAM" id="SSF56954">
    <property type="entry name" value="Outer membrane efflux proteins (OEP)"/>
    <property type="match status" value="1"/>
</dbReference>
<dbReference type="InterPro" id="IPR051906">
    <property type="entry name" value="TolC-like"/>
</dbReference>
<evidence type="ECO:0000256" key="1">
    <source>
        <dbReference type="ARBA" id="ARBA00004442"/>
    </source>
</evidence>
<evidence type="ECO:0000256" key="2">
    <source>
        <dbReference type="ARBA" id="ARBA00007613"/>
    </source>
</evidence>
<evidence type="ECO:0000256" key="7">
    <source>
        <dbReference type="ARBA" id="ARBA00023237"/>
    </source>
</evidence>